<dbReference type="PANTHER" id="PTHR38457:SF1">
    <property type="entry name" value="REGULATOR ABRB-RELATED"/>
    <property type="match status" value="1"/>
</dbReference>
<dbReference type="Proteomes" id="UP001138751">
    <property type="component" value="Unassembled WGS sequence"/>
</dbReference>
<feature type="transmembrane region" description="Helical" evidence="1">
    <location>
        <begin position="316"/>
        <end position="334"/>
    </location>
</feature>
<keyword evidence="1" id="KW-0812">Transmembrane</keyword>
<gene>
    <name evidence="2" type="ORF">GXW76_22955</name>
</gene>
<dbReference type="AlphaFoldDB" id="A0A9X9X3S0"/>
<dbReference type="RefSeq" id="WP_211864476.1">
    <property type="nucleotide sequence ID" value="NZ_JAAEDM010000109.1"/>
</dbReference>
<name>A0A9X9X3S0_9PROT</name>
<feature type="transmembrane region" description="Helical" evidence="1">
    <location>
        <begin position="261"/>
        <end position="286"/>
    </location>
</feature>
<feature type="transmembrane region" description="Helical" evidence="1">
    <location>
        <begin position="7"/>
        <end position="25"/>
    </location>
</feature>
<keyword evidence="1" id="KW-0472">Membrane</keyword>
<evidence type="ECO:0000313" key="3">
    <source>
        <dbReference type="Proteomes" id="UP001138751"/>
    </source>
</evidence>
<feature type="transmembrane region" description="Helical" evidence="1">
    <location>
        <begin position="207"/>
        <end position="226"/>
    </location>
</feature>
<dbReference type="GO" id="GO:0010468">
    <property type="term" value="P:regulation of gene expression"/>
    <property type="evidence" value="ECO:0007669"/>
    <property type="project" value="InterPro"/>
</dbReference>
<dbReference type="PIRSF" id="PIRSF038991">
    <property type="entry name" value="Protein_AbrB"/>
    <property type="match status" value="1"/>
</dbReference>
<dbReference type="InterPro" id="IPR007820">
    <property type="entry name" value="AbrB_fam"/>
</dbReference>
<dbReference type="InterPro" id="IPR017516">
    <property type="entry name" value="AbrB_dup"/>
</dbReference>
<dbReference type="PANTHER" id="PTHR38457">
    <property type="entry name" value="REGULATOR ABRB-RELATED"/>
    <property type="match status" value="1"/>
</dbReference>
<protein>
    <submittedName>
        <fullName evidence="2">AbrB family transcriptional regulator</fullName>
    </submittedName>
</protein>
<comment type="caution">
    <text evidence="2">The sequence shown here is derived from an EMBL/GenBank/DDBJ whole genome shotgun (WGS) entry which is preliminary data.</text>
</comment>
<dbReference type="Pfam" id="PF05145">
    <property type="entry name" value="AbrB"/>
    <property type="match status" value="1"/>
</dbReference>
<keyword evidence="1" id="KW-1133">Transmembrane helix</keyword>
<organism evidence="2 3">
    <name type="scientific">Neoroseomonas soli</name>
    <dbReference type="NCBI Taxonomy" id="1081025"/>
    <lineage>
        <taxon>Bacteria</taxon>
        <taxon>Pseudomonadati</taxon>
        <taxon>Pseudomonadota</taxon>
        <taxon>Alphaproteobacteria</taxon>
        <taxon>Acetobacterales</taxon>
        <taxon>Acetobacteraceae</taxon>
        <taxon>Neoroseomonas</taxon>
    </lineage>
</organism>
<keyword evidence="3" id="KW-1185">Reference proteome</keyword>
<feature type="transmembrane region" description="Helical" evidence="1">
    <location>
        <begin position="31"/>
        <end position="48"/>
    </location>
</feature>
<evidence type="ECO:0000313" key="2">
    <source>
        <dbReference type="EMBL" id="MBR0674049.1"/>
    </source>
</evidence>
<feature type="transmembrane region" description="Helical" evidence="1">
    <location>
        <begin position="148"/>
        <end position="167"/>
    </location>
</feature>
<feature type="transmembrane region" description="Helical" evidence="1">
    <location>
        <begin position="179"/>
        <end position="200"/>
    </location>
</feature>
<dbReference type="NCBIfam" id="TIGR03082">
    <property type="entry name" value="Gneg_AbrB_dup"/>
    <property type="match status" value="2"/>
</dbReference>
<dbReference type="GO" id="GO:0016020">
    <property type="term" value="C:membrane"/>
    <property type="evidence" value="ECO:0007669"/>
    <property type="project" value="InterPro"/>
</dbReference>
<proteinExistence type="predicted"/>
<reference evidence="2" key="1">
    <citation type="submission" date="2020-01" db="EMBL/GenBank/DDBJ databases">
        <authorList>
            <person name="Rat A."/>
        </authorList>
    </citation>
    <scope>NUCLEOTIDE SEQUENCE</scope>
    <source>
        <strain evidence="2">LMG 31231</strain>
    </source>
</reference>
<sequence>MKGWPEWLRLLLGGAAGGLGGAAFAALHLPLPWLIGSLVAVAAVRLLGLPAEGHPRLRNAFLGIIGIALGAYFTPTTAALLMAKAPLLLLAAFVTLAIGAALAPLLAKRGKVDMATAWFASIPGGVADMAMLAESYGGRPAPVALAQLLRVCSVVVLVPNLFALAGLKGEVPQASAVLPFLPGVLALQFAGGLAAGALLVRIGVRAGWMLGPLAVTAGLTASGFALSGIPQWLSALAQVVLGVSLGAGFGRESIRPLRRFLPHAVAQVLQLMAVCAVAGGLFAWAFGEPPGAVLLGTAPGGVAEMSLTGKVLGMDVALIVTLHVTRIFLVTVLTPPAFRLLHRRGGDGT</sequence>
<feature type="transmembrane region" description="Helical" evidence="1">
    <location>
        <begin position="60"/>
        <end position="81"/>
    </location>
</feature>
<evidence type="ECO:0000256" key="1">
    <source>
        <dbReference type="SAM" id="Phobius"/>
    </source>
</evidence>
<feature type="transmembrane region" description="Helical" evidence="1">
    <location>
        <begin position="232"/>
        <end position="249"/>
    </location>
</feature>
<reference evidence="2" key="2">
    <citation type="journal article" date="2021" name="Syst. Appl. Microbiol.">
        <title>Roseomonas hellenica sp. nov., isolated from roots of wild-growing Alkanna tinctoria.</title>
        <authorList>
            <person name="Rat A."/>
            <person name="Naranjo H.D."/>
            <person name="Lebbe L."/>
            <person name="Cnockaert M."/>
            <person name="Krigas N."/>
            <person name="Grigoriadou K."/>
            <person name="Maloupa E."/>
            <person name="Willems A."/>
        </authorList>
    </citation>
    <scope>NUCLEOTIDE SEQUENCE</scope>
    <source>
        <strain evidence="2">LMG 31231</strain>
    </source>
</reference>
<accession>A0A9X9X3S0</accession>
<feature type="transmembrane region" description="Helical" evidence="1">
    <location>
        <begin position="87"/>
        <end position="107"/>
    </location>
</feature>
<dbReference type="EMBL" id="JAAEDM010000109">
    <property type="protein sequence ID" value="MBR0674049.1"/>
    <property type="molecule type" value="Genomic_DNA"/>
</dbReference>